<evidence type="ECO:0000259" key="3">
    <source>
        <dbReference type="PROSITE" id="PS50106"/>
    </source>
</evidence>
<feature type="region of interest" description="Disordered" evidence="2">
    <location>
        <begin position="134"/>
        <end position="164"/>
    </location>
</feature>
<evidence type="ECO:0000259" key="5">
    <source>
        <dbReference type="PROSITE" id="PS51126"/>
    </source>
</evidence>
<feature type="domain" description="Dilute" evidence="5">
    <location>
        <begin position="551"/>
        <end position="788"/>
    </location>
</feature>
<evidence type="ECO:0000256" key="2">
    <source>
        <dbReference type="SAM" id="MobiDB-lite"/>
    </source>
</evidence>
<dbReference type="SMART" id="SM00228">
    <property type="entry name" value="PDZ"/>
    <property type="match status" value="1"/>
</dbReference>
<dbReference type="CDD" id="cd22711">
    <property type="entry name" value="FHA_AFDN"/>
    <property type="match status" value="1"/>
</dbReference>
<dbReference type="InterPro" id="IPR000159">
    <property type="entry name" value="RA_dom"/>
</dbReference>
<dbReference type="OrthoDB" id="10029135at2759"/>
<feature type="compositionally biased region" description="Basic and acidic residues" evidence="2">
    <location>
        <begin position="1190"/>
        <end position="1297"/>
    </location>
</feature>
<dbReference type="SMART" id="SM01132">
    <property type="entry name" value="DIL"/>
    <property type="match status" value="1"/>
</dbReference>
<dbReference type="GO" id="GO:0005912">
    <property type="term" value="C:adherens junction"/>
    <property type="evidence" value="ECO:0007669"/>
    <property type="project" value="TreeGrafter"/>
</dbReference>
<feature type="compositionally biased region" description="Polar residues" evidence="2">
    <location>
        <begin position="973"/>
        <end position="988"/>
    </location>
</feature>
<evidence type="ECO:0000313" key="6">
    <source>
        <dbReference type="EMBL" id="CAB3364199.1"/>
    </source>
</evidence>
<dbReference type="PROSITE" id="PS50200">
    <property type="entry name" value="RA"/>
    <property type="match status" value="2"/>
</dbReference>
<dbReference type="Gene3D" id="2.30.42.10">
    <property type="match status" value="1"/>
</dbReference>
<sequence>MTSPEQESLAQVIQQWNSNRLDLFALSQPNENLEFHGVMRFYFQDAGQKVATKCIRVSSTATTQAVIETLIEKFRPDMRMLEVPEFALYEIHENGVEKRLDAEQRPLMVQLNWHKDDLEGRFLLRRRNEVSVQPSFEESSFKRKPSGKKSKKRDQVQQNKDQNANVAEKLYTELPETSFTRSISNPEAVMRRRRQQKLERKLQQFRSKDGGPDTGGTLKIYGESLCKDVPYKTLLLSVNDNAQIVVKQMLEKYGLIHEDPNNYCLTQVFKKNEDVKENNNHPPNNMEYILEDDDCPLAILMNCPPSKGSIMFHIRRRPADMQTRKRKKKLQQTASSHAKEQQPDESAPFLLELRHVSDNAFNQRHTLMYEVTEAGSEQGLGLQVFGADVQPRHCVFASSGGLVTVTPCSREAETYVNEQRIWETTILQHGCTIRIGRHHLFRFVDPTAAPLRRDSPDKTFETTFDVAGHVETTEAATTKGDAILPAVLEFREEVKDTLLESLIGSLDTSSVHFKLAPTYALYLVTRYRASTHYRPDLTPTERAQRLSILLEQVAMLIQQVVTDRPSEAESLTFWMANASELLHFLKADRHISAFTLDAQDILAETVHGAFSNMVAIVETELGASMPSFWLDSDDNENAAAAIIVTLMSAMALMRRCRVNAALTIQLFSQLFHVLNMWIFNTLVCGPDNRFCCRRWGNRIQHRLRHVEQWAEKQGLELAADCHLSRVLQAAYLLQAPKYTADQLATLSSTCFKLNSLQLAALLKRYWRAQNEPEVPHELVENVVRVAESVADELIRADGREVRLEEQPELQLPFLLPEDGYSCDIVKGMPVGLIDLLSALQQANLCRFTIQPPSQGVWTVYMEKQPGRHCPQPERAVVQLNKAASGLGLSIVAAKGAGLDRLGIYVKTVVPGGAADADGRLKAGDQLLKVDGHSLVGITQERAAEFLVKTGPVVTLEIAKQGAICHGLATLLSQPSPDLGRSPSQQSEPNEPRRPPMQSSKSVPSLISDKPGPPVATQKAIPTSVSFSHDAIATNHRSNSSNSILDSLRQNWQREDPRAPEMPYRSEPPYRPEMQQRPEMTRPPHEMSRSQEMMRQHEMSRSQEMMRHHDMGRPSDLMRSQDMSKSSDMIRAQEMYRSADLMRAHEMARSAEVSRLTDMSRSQEMPRPMDLIRSQENMRLAELSRSQEMSRAMERSHEMSRSLDRPQEPQRPPLERSHEMNRSMERSHEINRSMERPQEMNRPMERPQEMNRPMERPQDMNRPMERPQEMKKAPRDDQVDGKTPRDEQANGQVPRDEQVDGQVLREFQAGGKAPGRAADA</sequence>
<feature type="domain" description="Ras-associating" evidence="4">
    <location>
        <begin position="214"/>
        <end position="319"/>
    </location>
</feature>
<dbReference type="SUPFAM" id="SSF54236">
    <property type="entry name" value="Ubiquitin-like"/>
    <property type="match status" value="2"/>
</dbReference>
<dbReference type="CDD" id="cd06789">
    <property type="entry name" value="PDZ_AFDN-like"/>
    <property type="match status" value="1"/>
</dbReference>
<dbReference type="PROSITE" id="PS51126">
    <property type="entry name" value="DILUTE"/>
    <property type="match status" value="1"/>
</dbReference>
<feature type="region of interest" description="Disordered" evidence="2">
    <location>
        <begin position="182"/>
        <end position="214"/>
    </location>
</feature>
<dbReference type="SUPFAM" id="SSF50156">
    <property type="entry name" value="PDZ domain-like"/>
    <property type="match status" value="1"/>
</dbReference>
<evidence type="ECO:0000256" key="1">
    <source>
        <dbReference type="ARBA" id="ARBA00022889"/>
    </source>
</evidence>
<dbReference type="Proteomes" id="UP000494165">
    <property type="component" value="Unassembled WGS sequence"/>
</dbReference>
<dbReference type="SUPFAM" id="SSF49879">
    <property type="entry name" value="SMAD/FHA domain"/>
    <property type="match status" value="1"/>
</dbReference>
<feature type="region of interest" description="Disordered" evidence="2">
    <location>
        <begin position="1181"/>
        <end position="1319"/>
    </location>
</feature>
<dbReference type="InterPro" id="IPR028842">
    <property type="entry name" value="Afadin"/>
</dbReference>
<dbReference type="GO" id="GO:0007165">
    <property type="term" value="P:signal transduction"/>
    <property type="evidence" value="ECO:0007669"/>
    <property type="project" value="InterPro"/>
</dbReference>
<feature type="compositionally biased region" description="Basic and acidic residues" evidence="2">
    <location>
        <begin position="1067"/>
        <end position="1089"/>
    </location>
</feature>
<gene>
    <name evidence="6" type="ORF">CLODIP_2_CD14504</name>
</gene>
<dbReference type="InterPro" id="IPR036034">
    <property type="entry name" value="PDZ_sf"/>
</dbReference>
<dbReference type="EMBL" id="CADEPI010000015">
    <property type="protein sequence ID" value="CAB3364199.1"/>
    <property type="molecule type" value="Genomic_DNA"/>
</dbReference>
<feature type="region of interest" description="Disordered" evidence="2">
    <location>
        <begin position="973"/>
        <end position="1018"/>
    </location>
</feature>
<protein>
    <recommendedName>
        <fullName evidence="8">Afadin</fullName>
    </recommendedName>
</protein>
<organism evidence="6 7">
    <name type="scientific">Cloeon dipterum</name>
    <dbReference type="NCBI Taxonomy" id="197152"/>
    <lineage>
        <taxon>Eukaryota</taxon>
        <taxon>Metazoa</taxon>
        <taxon>Ecdysozoa</taxon>
        <taxon>Arthropoda</taxon>
        <taxon>Hexapoda</taxon>
        <taxon>Insecta</taxon>
        <taxon>Pterygota</taxon>
        <taxon>Palaeoptera</taxon>
        <taxon>Ephemeroptera</taxon>
        <taxon>Pisciforma</taxon>
        <taxon>Baetidae</taxon>
        <taxon>Cloeon</taxon>
    </lineage>
</organism>
<dbReference type="Pfam" id="PF00498">
    <property type="entry name" value="FHA"/>
    <property type="match status" value="1"/>
</dbReference>
<dbReference type="CDD" id="cd01781">
    <property type="entry name" value="RA2_Afadin"/>
    <property type="match status" value="1"/>
</dbReference>
<keyword evidence="1" id="KW-0130">Cell adhesion</keyword>
<dbReference type="InterPro" id="IPR000253">
    <property type="entry name" value="FHA_dom"/>
</dbReference>
<dbReference type="InterPro" id="IPR002710">
    <property type="entry name" value="Dilute_dom"/>
</dbReference>
<reference evidence="6 7" key="1">
    <citation type="submission" date="2020-04" db="EMBL/GenBank/DDBJ databases">
        <authorList>
            <person name="Alioto T."/>
            <person name="Alioto T."/>
            <person name="Gomez Garrido J."/>
        </authorList>
    </citation>
    <scope>NUCLEOTIDE SEQUENCE [LARGE SCALE GENOMIC DNA]</scope>
</reference>
<keyword evidence="7" id="KW-1185">Reference proteome</keyword>
<dbReference type="InterPro" id="IPR001478">
    <property type="entry name" value="PDZ"/>
</dbReference>
<accession>A0A8S1CG10</accession>
<dbReference type="Pfam" id="PF01843">
    <property type="entry name" value="DIL"/>
    <property type="match status" value="1"/>
</dbReference>
<dbReference type="InterPro" id="IPR037977">
    <property type="entry name" value="CBD_Afadin"/>
</dbReference>
<feature type="compositionally biased region" description="Basic and acidic residues" evidence="2">
    <location>
        <begin position="196"/>
        <end position="211"/>
    </location>
</feature>
<feature type="region of interest" description="Disordered" evidence="2">
    <location>
        <begin position="1051"/>
        <end position="1089"/>
    </location>
</feature>
<feature type="domain" description="Ras-associating" evidence="4">
    <location>
        <begin position="35"/>
        <end position="129"/>
    </location>
</feature>
<dbReference type="PANTHER" id="PTHR10398">
    <property type="entry name" value="AFADIN"/>
    <property type="match status" value="1"/>
</dbReference>
<dbReference type="SMART" id="SM00314">
    <property type="entry name" value="RA"/>
    <property type="match status" value="2"/>
</dbReference>
<feature type="compositionally biased region" description="Basic residues" evidence="2">
    <location>
        <begin position="142"/>
        <end position="152"/>
    </location>
</feature>
<dbReference type="Gene3D" id="2.60.200.20">
    <property type="match status" value="1"/>
</dbReference>
<dbReference type="Pfam" id="PF00788">
    <property type="entry name" value="RA"/>
    <property type="match status" value="2"/>
</dbReference>
<dbReference type="InterPro" id="IPR008984">
    <property type="entry name" value="SMAD_FHA_dom_sf"/>
</dbReference>
<dbReference type="Pfam" id="PF00595">
    <property type="entry name" value="PDZ"/>
    <property type="match status" value="1"/>
</dbReference>
<dbReference type="GO" id="GO:0032880">
    <property type="term" value="P:regulation of protein localization"/>
    <property type="evidence" value="ECO:0007669"/>
    <property type="project" value="TreeGrafter"/>
</dbReference>
<comment type="caution">
    <text evidence="6">The sequence shown here is derived from an EMBL/GenBank/DDBJ whole genome shotgun (WGS) entry which is preliminary data.</text>
</comment>
<feature type="domain" description="PDZ" evidence="3">
    <location>
        <begin position="876"/>
        <end position="961"/>
    </location>
</feature>
<dbReference type="GO" id="GO:0050839">
    <property type="term" value="F:cell adhesion molecule binding"/>
    <property type="evidence" value="ECO:0007669"/>
    <property type="project" value="TreeGrafter"/>
</dbReference>
<feature type="region of interest" description="Disordered" evidence="2">
    <location>
        <begin position="318"/>
        <end position="346"/>
    </location>
</feature>
<evidence type="ECO:0000313" key="7">
    <source>
        <dbReference type="Proteomes" id="UP000494165"/>
    </source>
</evidence>
<dbReference type="PANTHER" id="PTHR10398:SF2">
    <property type="entry name" value="AFADIN"/>
    <property type="match status" value="1"/>
</dbReference>
<evidence type="ECO:0008006" key="8">
    <source>
        <dbReference type="Google" id="ProtNLM"/>
    </source>
</evidence>
<dbReference type="Gene3D" id="3.10.20.90">
    <property type="entry name" value="Phosphatidylinositol 3-kinase Catalytic Subunit, Chain A, domain 1"/>
    <property type="match status" value="2"/>
</dbReference>
<evidence type="ECO:0000259" key="4">
    <source>
        <dbReference type="PROSITE" id="PS50200"/>
    </source>
</evidence>
<dbReference type="InterPro" id="IPR029071">
    <property type="entry name" value="Ubiquitin-like_domsf"/>
</dbReference>
<dbReference type="PROSITE" id="PS50106">
    <property type="entry name" value="PDZ"/>
    <property type="match status" value="1"/>
</dbReference>
<dbReference type="CDD" id="cd01782">
    <property type="entry name" value="RA1_Afadin"/>
    <property type="match status" value="1"/>
</dbReference>
<name>A0A8S1CG10_9INSE</name>
<dbReference type="GO" id="GO:0007155">
    <property type="term" value="P:cell adhesion"/>
    <property type="evidence" value="ECO:0007669"/>
    <property type="project" value="UniProtKB-KW"/>
</dbReference>
<dbReference type="FunFam" id="3.10.20.90:FF:000033">
    <property type="entry name" value="afadin isoform X1"/>
    <property type="match status" value="1"/>
</dbReference>
<dbReference type="CDD" id="cd15471">
    <property type="entry name" value="Myo5p-like_CBD_afadin"/>
    <property type="match status" value="1"/>
</dbReference>
<proteinExistence type="predicted"/>
<dbReference type="FunFam" id="2.30.42.10:FF:000032">
    <property type="entry name" value="Afadin isoform A"/>
    <property type="match status" value="1"/>
</dbReference>